<dbReference type="AlphaFoldDB" id="A0A383ESZ2"/>
<gene>
    <name evidence="1" type="ORF">METZ01_LOCUS512946</name>
</gene>
<name>A0A383ESZ2_9ZZZZ</name>
<dbReference type="EMBL" id="UINC01228679">
    <property type="protein sequence ID" value="SVE60092.1"/>
    <property type="molecule type" value="Genomic_DNA"/>
</dbReference>
<sequence>MNNTGFSKPIGKGDDDAKELIIEALEGKVTGGFDLDSVYLINKQYYVLEFLKCDTVRPFDSHPNRYWFKNKQKFISLWNITQKLSGVLYLVNYEKSREQFKVIKVKSLSSTGIINQDIKEWGFDKFKVWFQELNKKGRENK</sequence>
<reference evidence="1" key="1">
    <citation type="submission" date="2018-05" db="EMBL/GenBank/DDBJ databases">
        <authorList>
            <person name="Lanie J.A."/>
            <person name="Ng W.-L."/>
            <person name="Kazmierczak K.M."/>
            <person name="Andrzejewski T.M."/>
            <person name="Davidsen T.M."/>
            <person name="Wayne K.J."/>
            <person name="Tettelin H."/>
            <person name="Glass J.I."/>
            <person name="Rusch D."/>
            <person name="Podicherti R."/>
            <person name="Tsui H.-C.T."/>
            <person name="Winkler M.E."/>
        </authorList>
    </citation>
    <scope>NUCLEOTIDE SEQUENCE</scope>
</reference>
<evidence type="ECO:0000313" key="1">
    <source>
        <dbReference type="EMBL" id="SVE60092.1"/>
    </source>
</evidence>
<proteinExistence type="predicted"/>
<accession>A0A383ESZ2</accession>
<organism evidence="1">
    <name type="scientific">marine metagenome</name>
    <dbReference type="NCBI Taxonomy" id="408172"/>
    <lineage>
        <taxon>unclassified sequences</taxon>
        <taxon>metagenomes</taxon>
        <taxon>ecological metagenomes</taxon>
    </lineage>
</organism>
<protein>
    <submittedName>
        <fullName evidence="1">Uncharacterized protein</fullName>
    </submittedName>
</protein>